<evidence type="ECO:0000313" key="4">
    <source>
        <dbReference type="Proteomes" id="UP001165065"/>
    </source>
</evidence>
<dbReference type="SUPFAM" id="SSF56112">
    <property type="entry name" value="Protein kinase-like (PK-like)"/>
    <property type="match status" value="1"/>
</dbReference>
<feature type="domain" description="ABC1 atypical kinase-like" evidence="2">
    <location>
        <begin position="125"/>
        <end position="372"/>
    </location>
</feature>
<gene>
    <name evidence="3" type="ORF">TrCOL_g12991</name>
</gene>
<evidence type="ECO:0000259" key="2">
    <source>
        <dbReference type="Pfam" id="PF03109"/>
    </source>
</evidence>
<dbReference type="PANTHER" id="PTHR10566">
    <property type="entry name" value="CHAPERONE-ACTIVITY OF BC1 COMPLEX CABC1 -RELATED"/>
    <property type="match status" value="1"/>
</dbReference>
<evidence type="ECO:0000256" key="1">
    <source>
        <dbReference type="ARBA" id="ARBA00009670"/>
    </source>
</evidence>
<reference evidence="4" key="1">
    <citation type="journal article" date="2023" name="Commun. Biol.">
        <title>Genome analysis of Parmales, the sister group of diatoms, reveals the evolutionary specialization of diatoms from phago-mixotrophs to photoautotrophs.</title>
        <authorList>
            <person name="Ban H."/>
            <person name="Sato S."/>
            <person name="Yoshikawa S."/>
            <person name="Yamada K."/>
            <person name="Nakamura Y."/>
            <person name="Ichinomiya M."/>
            <person name="Sato N."/>
            <person name="Blanc-Mathieu R."/>
            <person name="Endo H."/>
            <person name="Kuwata A."/>
            <person name="Ogata H."/>
        </authorList>
    </citation>
    <scope>NUCLEOTIDE SEQUENCE [LARGE SCALE GENOMIC DNA]</scope>
</reference>
<proteinExistence type="inferred from homology"/>
<sequence length="769" mass="84206">MKELTPGALDKSYISYSSNEAKFDSDGLPTVYDADLISIYWKREKSALNDRWLEFVRLSVPFLTRLTTLFITEGASNMGKHVGPLARQAREIMQELGPTFVKAGQMMSVRPDVLPDEALEELAILQDSVIPFSTPVAISQIESELGGPLSSFFTSISDTPVASASLAQVYKAVTLDGRTVAVKVQRPNVLSQVSKDLYVLRRAAEVYQGLIDRFAPQQRTDYVALLNEFAVGFYTELDFLNEGRNQERMRNLLKDKGVEGVMVPEFYQELSTRRILVSEWVDGVKLSTCPTEEVKTLTPLAQEAFLVQLLEVGLFHADPHPGNILKLNSPGPSGERLALIDFGLVAEIKPEDRDLFVQAIIHLANRDYAQLVDDFINLKILPDDCDRVKVIPLMDKALSPYIKGGGAKKYEQELRNTYGMDESMVGGFQAMTQDALTVLNDIPFSIPAYFAILGRAIVTLEGVALTGDPNYAIIMQSYPFIARKLLKEDRPVIQRALQDLLYSTPGDVGGGGGVKLSRLLSLINSAAGLEAEGTGGMIDLDADFGDDGLDVTSAVKYVMSTTGESLRSVLKSEAATISDLVFRNVVRKSVGEITKALPQPPKQIGFLFPRPPDPNTLTLPFILPGFKIKLLKVSEFIDVIAPKLTQDEELYTLTIGDAVSDTLGPDVEKLIRGEGQISLNSARLIFDIVRDGGLAKVVDVGGVIDGDSLDDIVGRLGNLLGGSGAVGEKLSHMEASLSEHEKDNFVEFRREVLENLVTNIENRVEMAGV</sequence>
<organism evidence="3 4">
    <name type="scientific">Triparma columacea</name>
    <dbReference type="NCBI Taxonomy" id="722753"/>
    <lineage>
        <taxon>Eukaryota</taxon>
        <taxon>Sar</taxon>
        <taxon>Stramenopiles</taxon>
        <taxon>Ochrophyta</taxon>
        <taxon>Bolidophyceae</taxon>
        <taxon>Parmales</taxon>
        <taxon>Triparmaceae</taxon>
        <taxon>Triparma</taxon>
    </lineage>
</organism>
<protein>
    <recommendedName>
        <fullName evidence="2">ABC1 atypical kinase-like domain-containing protein</fullName>
    </recommendedName>
</protein>
<dbReference type="CDD" id="cd05121">
    <property type="entry name" value="ABC1_ADCK3-like"/>
    <property type="match status" value="1"/>
</dbReference>
<dbReference type="Proteomes" id="UP001165065">
    <property type="component" value="Unassembled WGS sequence"/>
</dbReference>
<dbReference type="InterPro" id="IPR004147">
    <property type="entry name" value="ABC1_dom"/>
</dbReference>
<evidence type="ECO:0000313" key="3">
    <source>
        <dbReference type="EMBL" id="GMI40129.1"/>
    </source>
</evidence>
<dbReference type="OrthoDB" id="427480at2759"/>
<dbReference type="PANTHER" id="PTHR10566:SF121">
    <property type="entry name" value="PROTEIN KINASE DOMAIN-CONTAINING PROTEIN"/>
    <property type="match status" value="1"/>
</dbReference>
<comment type="similarity">
    <text evidence="1">Belongs to the protein kinase superfamily. ADCK protein kinase family.</text>
</comment>
<dbReference type="Pfam" id="PF03109">
    <property type="entry name" value="ABC1"/>
    <property type="match status" value="1"/>
</dbReference>
<dbReference type="EMBL" id="BRYA01000119">
    <property type="protein sequence ID" value="GMI40129.1"/>
    <property type="molecule type" value="Genomic_DNA"/>
</dbReference>
<dbReference type="InterPro" id="IPR011009">
    <property type="entry name" value="Kinase-like_dom_sf"/>
</dbReference>
<dbReference type="AlphaFoldDB" id="A0A9W7L9J8"/>
<name>A0A9W7L9J8_9STRA</name>
<comment type="caution">
    <text evidence="3">The sequence shown here is derived from an EMBL/GenBank/DDBJ whole genome shotgun (WGS) entry which is preliminary data.</text>
</comment>
<dbReference type="InterPro" id="IPR050154">
    <property type="entry name" value="UbiB_kinase"/>
</dbReference>
<accession>A0A9W7L9J8</accession>
<keyword evidence="4" id="KW-1185">Reference proteome</keyword>